<dbReference type="PANTHER" id="PTHR31920:SF140">
    <property type="entry name" value="B3 DOMAIN-CONTAINING TRANSCRIPTION FACTOR VRN1-LIKE"/>
    <property type="match status" value="1"/>
</dbReference>
<dbReference type="OrthoDB" id="1148297at2759"/>
<reference evidence="8" key="1">
    <citation type="journal article" date="2021" name="Front. Plant Sci.">
        <title>Chromosome-Scale Genome Assembly for Chinese Sour Jujube and Insights Into Its Genome Evolution and Domestication Signature.</title>
        <authorList>
            <person name="Shen L.-Y."/>
            <person name="Luo H."/>
            <person name="Wang X.-L."/>
            <person name="Wang X.-M."/>
            <person name="Qiu X.-J."/>
            <person name="Liu H."/>
            <person name="Zhou S.-S."/>
            <person name="Jia K.-H."/>
            <person name="Nie S."/>
            <person name="Bao Y.-T."/>
            <person name="Zhang R.-G."/>
            <person name="Yun Q.-Z."/>
            <person name="Chai Y.-H."/>
            <person name="Lu J.-Y."/>
            <person name="Li Y."/>
            <person name="Zhao S.-W."/>
            <person name="Mao J.-F."/>
            <person name="Jia S.-G."/>
            <person name="Mao Y.-M."/>
        </authorList>
    </citation>
    <scope>NUCLEOTIDE SEQUENCE</scope>
    <source>
        <strain evidence="8">AT0</strain>
        <tissue evidence="8">Leaf</tissue>
    </source>
</reference>
<feature type="compositionally biased region" description="Polar residues" evidence="6">
    <location>
        <begin position="177"/>
        <end position="193"/>
    </location>
</feature>
<keyword evidence="5" id="KW-0539">Nucleus</keyword>
<dbReference type="EMBL" id="JAEACU010000002">
    <property type="protein sequence ID" value="KAH7543263.1"/>
    <property type="molecule type" value="Genomic_DNA"/>
</dbReference>
<accession>A0A978VWR8</accession>
<evidence type="ECO:0000256" key="3">
    <source>
        <dbReference type="ARBA" id="ARBA00023125"/>
    </source>
</evidence>
<feature type="domain" description="TF-B3" evidence="7">
    <location>
        <begin position="216"/>
        <end position="307"/>
    </location>
</feature>
<evidence type="ECO:0000256" key="2">
    <source>
        <dbReference type="ARBA" id="ARBA00023015"/>
    </source>
</evidence>
<dbReference type="GO" id="GO:0003677">
    <property type="term" value="F:DNA binding"/>
    <property type="evidence" value="ECO:0007669"/>
    <property type="project" value="UniProtKB-KW"/>
</dbReference>
<dbReference type="PANTHER" id="PTHR31920">
    <property type="entry name" value="B3 DOMAIN-CONTAINING"/>
    <property type="match status" value="1"/>
</dbReference>
<dbReference type="InterPro" id="IPR003340">
    <property type="entry name" value="B3_DNA-bd"/>
</dbReference>
<organism evidence="8 9">
    <name type="scientific">Ziziphus jujuba var. spinosa</name>
    <dbReference type="NCBI Taxonomy" id="714518"/>
    <lineage>
        <taxon>Eukaryota</taxon>
        <taxon>Viridiplantae</taxon>
        <taxon>Streptophyta</taxon>
        <taxon>Embryophyta</taxon>
        <taxon>Tracheophyta</taxon>
        <taxon>Spermatophyta</taxon>
        <taxon>Magnoliopsida</taxon>
        <taxon>eudicotyledons</taxon>
        <taxon>Gunneridae</taxon>
        <taxon>Pentapetalae</taxon>
        <taxon>rosids</taxon>
        <taxon>fabids</taxon>
        <taxon>Rosales</taxon>
        <taxon>Rhamnaceae</taxon>
        <taxon>Paliureae</taxon>
        <taxon>Ziziphus</taxon>
    </lineage>
</organism>
<name>A0A978VWR8_ZIZJJ</name>
<gene>
    <name evidence="8" type="ORF">FEM48_Zijuj02G0165900</name>
</gene>
<evidence type="ECO:0000313" key="9">
    <source>
        <dbReference type="Proteomes" id="UP000813462"/>
    </source>
</evidence>
<dbReference type="InterPro" id="IPR015300">
    <property type="entry name" value="DNA-bd_pseudobarrel_sf"/>
</dbReference>
<dbReference type="InterPro" id="IPR050655">
    <property type="entry name" value="Plant_B3_domain"/>
</dbReference>
<evidence type="ECO:0000256" key="5">
    <source>
        <dbReference type="ARBA" id="ARBA00023242"/>
    </source>
</evidence>
<feature type="compositionally biased region" description="Basic residues" evidence="6">
    <location>
        <begin position="151"/>
        <end position="163"/>
    </location>
</feature>
<dbReference type="SMART" id="SM01019">
    <property type="entry name" value="B3"/>
    <property type="match status" value="2"/>
</dbReference>
<feature type="compositionally biased region" description="Acidic residues" evidence="6">
    <location>
        <begin position="117"/>
        <end position="132"/>
    </location>
</feature>
<evidence type="ECO:0000256" key="1">
    <source>
        <dbReference type="ARBA" id="ARBA00004123"/>
    </source>
</evidence>
<sequence length="307" mass="35392">MSKFYKILFQQERKLMLPPKFVQRYGRNLSDFAILKVPNGKKWKIKLQRRSNGEVWLHKGWADFSINYSMGHGTFLVFTYLGKPGVNSHFLVQIFSKKAMEIDYHQSNLPHSSDASSSEDVEEDDEEEESSESETSVQISDDDDDFPTSPKRGKAVQHQKKTRRETDQTRLRYAPNTKYSKSSTSQGHGQVFPNNQLDKKVEAIRAKEAVKCKHPLFVVGVQQGYIKAKYMYVPNTFIEEHLLHGFIDVTLETPNGKTWNVVLKPKPKARFCVGWPKFQSDNNLKVGDVIVFELVNKNPFAFKVRIN</sequence>
<dbReference type="Gene3D" id="2.40.330.10">
    <property type="entry name" value="DNA-binding pseudobarrel domain"/>
    <property type="match status" value="2"/>
</dbReference>
<evidence type="ECO:0000256" key="4">
    <source>
        <dbReference type="ARBA" id="ARBA00023163"/>
    </source>
</evidence>
<dbReference type="Pfam" id="PF02362">
    <property type="entry name" value="B3"/>
    <property type="match status" value="2"/>
</dbReference>
<dbReference type="GO" id="GO:0005634">
    <property type="term" value="C:nucleus"/>
    <property type="evidence" value="ECO:0007669"/>
    <property type="project" value="UniProtKB-SubCell"/>
</dbReference>
<keyword evidence="3" id="KW-0238">DNA-binding</keyword>
<dbReference type="PROSITE" id="PS50863">
    <property type="entry name" value="B3"/>
    <property type="match status" value="2"/>
</dbReference>
<dbReference type="SUPFAM" id="SSF101936">
    <property type="entry name" value="DNA-binding pseudobarrel domain"/>
    <property type="match status" value="2"/>
</dbReference>
<keyword evidence="4" id="KW-0804">Transcription</keyword>
<proteinExistence type="predicted"/>
<feature type="domain" description="TF-B3" evidence="7">
    <location>
        <begin position="1"/>
        <end position="98"/>
    </location>
</feature>
<feature type="region of interest" description="Disordered" evidence="6">
    <location>
        <begin position="107"/>
        <end position="193"/>
    </location>
</feature>
<dbReference type="CDD" id="cd10017">
    <property type="entry name" value="B3_DNA"/>
    <property type="match status" value="2"/>
</dbReference>
<evidence type="ECO:0000256" key="6">
    <source>
        <dbReference type="SAM" id="MobiDB-lite"/>
    </source>
</evidence>
<evidence type="ECO:0000313" key="8">
    <source>
        <dbReference type="EMBL" id="KAH7543263.1"/>
    </source>
</evidence>
<keyword evidence="2" id="KW-0805">Transcription regulation</keyword>
<dbReference type="AlphaFoldDB" id="A0A978VWR8"/>
<protein>
    <recommendedName>
        <fullName evidence="7">TF-B3 domain-containing protein</fullName>
    </recommendedName>
</protein>
<comment type="caution">
    <text evidence="8">The sequence shown here is derived from an EMBL/GenBank/DDBJ whole genome shotgun (WGS) entry which is preliminary data.</text>
</comment>
<comment type="subcellular location">
    <subcellularLocation>
        <location evidence="1">Nucleus</location>
    </subcellularLocation>
</comment>
<evidence type="ECO:0000259" key="7">
    <source>
        <dbReference type="PROSITE" id="PS50863"/>
    </source>
</evidence>
<dbReference type="Proteomes" id="UP000813462">
    <property type="component" value="Unassembled WGS sequence"/>
</dbReference>